<dbReference type="InterPro" id="IPR022357">
    <property type="entry name" value="MIP_CS"/>
</dbReference>
<evidence type="ECO:0000256" key="9">
    <source>
        <dbReference type="RuleBase" id="RU000477"/>
    </source>
</evidence>
<evidence type="ECO:0000256" key="2">
    <source>
        <dbReference type="ARBA" id="ARBA00006175"/>
    </source>
</evidence>
<dbReference type="InterPro" id="IPR000425">
    <property type="entry name" value="MIP"/>
</dbReference>
<dbReference type="PANTHER" id="PTHR43829">
    <property type="entry name" value="AQUAPORIN OR AQUAGLYCEROPORIN RELATED"/>
    <property type="match status" value="1"/>
</dbReference>
<gene>
    <name evidence="12" type="ORF">D9619_009710</name>
</gene>
<keyword evidence="7 11" id="KW-0472">Membrane</keyword>
<evidence type="ECO:0000256" key="1">
    <source>
        <dbReference type="ARBA" id="ARBA00004141"/>
    </source>
</evidence>
<name>A0A8H5BN65_9AGAR</name>
<dbReference type="GO" id="GO:0005886">
    <property type="term" value="C:plasma membrane"/>
    <property type="evidence" value="ECO:0007669"/>
    <property type="project" value="TreeGrafter"/>
</dbReference>
<dbReference type="InterPro" id="IPR023271">
    <property type="entry name" value="Aquaporin-like"/>
</dbReference>
<evidence type="ECO:0008006" key="14">
    <source>
        <dbReference type="Google" id="ProtNLM"/>
    </source>
</evidence>
<evidence type="ECO:0000256" key="8">
    <source>
        <dbReference type="ARBA" id="ARBA00034651"/>
    </source>
</evidence>
<feature type="compositionally biased region" description="Polar residues" evidence="10">
    <location>
        <begin position="1"/>
        <end position="22"/>
    </location>
</feature>
<dbReference type="GO" id="GO:0015250">
    <property type="term" value="F:water channel activity"/>
    <property type="evidence" value="ECO:0007669"/>
    <property type="project" value="TreeGrafter"/>
</dbReference>
<accession>A0A8H5BN65</accession>
<evidence type="ECO:0000313" key="13">
    <source>
        <dbReference type="Proteomes" id="UP000567179"/>
    </source>
</evidence>
<comment type="subcellular location">
    <subcellularLocation>
        <location evidence="1">Membrane</location>
        <topology evidence="1">Multi-pass membrane protein</topology>
    </subcellularLocation>
</comment>
<organism evidence="12 13">
    <name type="scientific">Psilocybe cf. subviscida</name>
    <dbReference type="NCBI Taxonomy" id="2480587"/>
    <lineage>
        <taxon>Eukaryota</taxon>
        <taxon>Fungi</taxon>
        <taxon>Dikarya</taxon>
        <taxon>Basidiomycota</taxon>
        <taxon>Agaricomycotina</taxon>
        <taxon>Agaricomycetes</taxon>
        <taxon>Agaricomycetidae</taxon>
        <taxon>Agaricales</taxon>
        <taxon>Agaricineae</taxon>
        <taxon>Strophariaceae</taxon>
        <taxon>Psilocybe</taxon>
    </lineage>
</organism>
<feature type="transmembrane region" description="Helical" evidence="11">
    <location>
        <begin position="96"/>
        <end position="115"/>
    </location>
</feature>
<comment type="catalytic activity">
    <reaction evidence="8">
        <text>H2O(in) = H2O(out)</text>
        <dbReference type="Rhea" id="RHEA:29667"/>
        <dbReference type="ChEBI" id="CHEBI:15377"/>
    </reaction>
</comment>
<feature type="transmembrane region" description="Helical" evidence="11">
    <location>
        <begin position="54"/>
        <end position="76"/>
    </location>
</feature>
<evidence type="ECO:0000256" key="4">
    <source>
        <dbReference type="ARBA" id="ARBA00022692"/>
    </source>
</evidence>
<evidence type="ECO:0000256" key="5">
    <source>
        <dbReference type="ARBA" id="ARBA00022737"/>
    </source>
</evidence>
<proteinExistence type="inferred from homology"/>
<comment type="similarity">
    <text evidence="2 9">Belongs to the MIP/aquaporin (TC 1.A.8) family.</text>
</comment>
<evidence type="ECO:0000256" key="11">
    <source>
        <dbReference type="SAM" id="Phobius"/>
    </source>
</evidence>
<sequence length="327" mass="34736">MPSQPSTATSFVLSKSQVSTPTGEHDLPTLDSYFIPAKPQSTWSKIRSMIRQPMAEFAGVAVFVILGTGVDCQIALSANKDISTSKGDFLSVSFGWAIGLAMGAWVSGGISGGHLNPAVTLAMATWRGFPWRKVPGYIFAQVLGGLAGAAMVYGNYLNAIDIFEGGHSIRTRATAGLFATYAVDYASAATCFFTEFLGTVLLVSMVLAATDKKNNGPPNGLLPLTLFLTLLGLGIALGMQTSYAFNPARDFGPRLLLTFAGYGKQLYTYRSQYWLWCPIIAPILGAQVAAGFYDCFLNEDGPFAKQSGASNTEETAKTPGSVNESPV</sequence>
<protein>
    <recommendedName>
        <fullName evidence="14">Aquaporin</fullName>
    </recommendedName>
</protein>
<dbReference type="Pfam" id="PF00230">
    <property type="entry name" value="MIP"/>
    <property type="match status" value="1"/>
</dbReference>
<feature type="transmembrane region" description="Helical" evidence="11">
    <location>
        <begin position="185"/>
        <end position="209"/>
    </location>
</feature>
<dbReference type="EMBL" id="JAACJJ010000015">
    <property type="protein sequence ID" value="KAF5325222.1"/>
    <property type="molecule type" value="Genomic_DNA"/>
</dbReference>
<dbReference type="FunFam" id="1.20.1080.10:FF:000027">
    <property type="entry name" value="MIP aquaporin"/>
    <property type="match status" value="1"/>
</dbReference>
<evidence type="ECO:0000256" key="6">
    <source>
        <dbReference type="ARBA" id="ARBA00022989"/>
    </source>
</evidence>
<dbReference type="CDD" id="cd00333">
    <property type="entry name" value="MIP"/>
    <property type="match status" value="1"/>
</dbReference>
<evidence type="ECO:0000256" key="7">
    <source>
        <dbReference type="ARBA" id="ARBA00023136"/>
    </source>
</evidence>
<feature type="transmembrane region" description="Helical" evidence="11">
    <location>
        <begin position="136"/>
        <end position="156"/>
    </location>
</feature>
<evidence type="ECO:0000256" key="3">
    <source>
        <dbReference type="ARBA" id="ARBA00022448"/>
    </source>
</evidence>
<feature type="compositionally biased region" description="Polar residues" evidence="10">
    <location>
        <begin position="307"/>
        <end position="327"/>
    </location>
</feature>
<dbReference type="OrthoDB" id="3222at2759"/>
<dbReference type="PROSITE" id="PS00221">
    <property type="entry name" value="MIP"/>
    <property type="match status" value="1"/>
</dbReference>
<keyword evidence="5" id="KW-0677">Repeat</keyword>
<evidence type="ECO:0000313" key="12">
    <source>
        <dbReference type="EMBL" id="KAF5325222.1"/>
    </source>
</evidence>
<dbReference type="PANTHER" id="PTHR43829:SF9">
    <property type="entry name" value="AQUAPORIN-9"/>
    <property type="match status" value="1"/>
</dbReference>
<reference evidence="12 13" key="1">
    <citation type="journal article" date="2020" name="ISME J.">
        <title>Uncovering the hidden diversity of litter-decomposition mechanisms in mushroom-forming fungi.</title>
        <authorList>
            <person name="Floudas D."/>
            <person name="Bentzer J."/>
            <person name="Ahren D."/>
            <person name="Johansson T."/>
            <person name="Persson P."/>
            <person name="Tunlid A."/>
        </authorList>
    </citation>
    <scope>NUCLEOTIDE SEQUENCE [LARGE SCALE GENOMIC DNA]</scope>
    <source>
        <strain evidence="12 13">CBS 101986</strain>
    </source>
</reference>
<feature type="region of interest" description="Disordered" evidence="10">
    <location>
        <begin position="1"/>
        <end position="24"/>
    </location>
</feature>
<comment type="caution">
    <text evidence="12">The sequence shown here is derived from an EMBL/GenBank/DDBJ whole genome shotgun (WGS) entry which is preliminary data.</text>
</comment>
<keyword evidence="4 9" id="KW-0812">Transmembrane</keyword>
<dbReference type="Gene3D" id="1.20.1080.10">
    <property type="entry name" value="Glycerol uptake facilitator protein"/>
    <property type="match status" value="1"/>
</dbReference>
<dbReference type="AlphaFoldDB" id="A0A8H5BN65"/>
<dbReference type="GO" id="GO:0015254">
    <property type="term" value="F:glycerol channel activity"/>
    <property type="evidence" value="ECO:0007669"/>
    <property type="project" value="TreeGrafter"/>
</dbReference>
<keyword evidence="13" id="KW-1185">Reference proteome</keyword>
<dbReference type="Proteomes" id="UP000567179">
    <property type="component" value="Unassembled WGS sequence"/>
</dbReference>
<dbReference type="PRINTS" id="PR00783">
    <property type="entry name" value="MINTRINSICP"/>
</dbReference>
<keyword evidence="3 9" id="KW-0813">Transport</keyword>
<dbReference type="SUPFAM" id="SSF81338">
    <property type="entry name" value="Aquaporin-like"/>
    <property type="match status" value="1"/>
</dbReference>
<feature type="region of interest" description="Disordered" evidence="10">
    <location>
        <begin position="305"/>
        <end position="327"/>
    </location>
</feature>
<feature type="transmembrane region" description="Helical" evidence="11">
    <location>
        <begin position="273"/>
        <end position="296"/>
    </location>
</feature>
<keyword evidence="6 11" id="KW-1133">Transmembrane helix</keyword>
<evidence type="ECO:0000256" key="10">
    <source>
        <dbReference type="SAM" id="MobiDB-lite"/>
    </source>
</evidence>
<dbReference type="InterPro" id="IPR050363">
    <property type="entry name" value="MIP/Aquaporin"/>
</dbReference>
<dbReference type="NCBIfam" id="TIGR00861">
    <property type="entry name" value="MIP"/>
    <property type="match status" value="1"/>
</dbReference>
<feature type="transmembrane region" description="Helical" evidence="11">
    <location>
        <begin position="221"/>
        <end position="245"/>
    </location>
</feature>